<organism evidence="2 3">
    <name type="scientific">Phocaeicola vulgatus str. 3975 RP4</name>
    <dbReference type="NCBI Taxonomy" id="1339352"/>
    <lineage>
        <taxon>Bacteria</taxon>
        <taxon>Pseudomonadati</taxon>
        <taxon>Bacteroidota</taxon>
        <taxon>Bacteroidia</taxon>
        <taxon>Bacteroidales</taxon>
        <taxon>Bacteroidaceae</taxon>
        <taxon>Phocaeicola</taxon>
    </lineage>
</organism>
<dbReference type="EMBL" id="JNHM01000031">
    <property type="protein sequence ID" value="KDS53173.1"/>
    <property type="molecule type" value="Genomic_DNA"/>
</dbReference>
<name>A0A069SFX8_PHOVU</name>
<evidence type="ECO:0000313" key="2">
    <source>
        <dbReference type="EMBL" id="KDS53173.1"/>
    </source>
</evidence>
<dbReference type="Proteomes" id="UP000027661">
    <property type="component" value="Unassembled WGS sequence"/>
</dbReference>
<protein>
    <submittedName>
        <fullName evidence="2">Uncharacterized protein</fullName>
    </submittedName>
</protein>
<sequence length="41" mass="4708">MLSVASPLEVRWESMKALCLVSEICLLYFVLLPFHQVLSLK</sequence>
<proteinExistence type="predicted"/>
<gene>
    <name evidence="2" type="ORF">M099_2483</name>
</gene>
<keyword evidence="1" id="KW-0812">Transmembrane</keyword>
<dbReference type="AlphaFoldDB" id="A0A069SFX8"/>
<keyword evidence="1" id="KW-1133">Transmembrane helix</keyword>
<keyword evidence="1" id="KW-0472">Membrane</keyword>
<accession>A0A069SFX8</accession>
<reference evidence="2 3" key="1">
    <citation type="submission" date="2014-04" db="EMBL/GenBank/DDBJ databases">
        <authorList>
            <person name="Sears C."/>
            <person name="Carroll K."/>
            <person name="Sack B.R."/>
            <person name="Qadri F."/>
            <person name="Myers L.L."/>
            <person name="Chung G.-T."/>
            <person name="Escheverria P."/>
            <person name="Fraser C.M."/>
            <person name="Sadzewicz L."/>
            <person name="Shefchek K.A."/>
            <person name="Tallon L."/>
            <person name="Das S.P."/>
            <person name="Daugherty S."/>
            <person name="Mongodin E.F."/>
        </authorList>
    </citation>
    <scope>NUCLEOTIDE SEQUENCE [LARGE SCALE GENOMIC DNA]</scope>
    <source>
        <strain evidence="2 3">3975 RP4</strain>
    </source>
</reference>
<dbReference type="PATRIC" id="fig|1339352.3.peg.2383"/>
<feature type="transmembrane region" description="Helical" evidence="1">
    <location>
        <begin position="15"/>
        <end position="34"/>
    </location>
</feature>
<evidence type="ECO:0000313" key="3">
    <source>
        <dbReference type="Proteomes" id="UP000027661"/>
    </source>
</evidence>
<evidence type="ECO:0000256" key="1">
    <source>
        <dbReference type="SAM" id="Phobius"/>
    </source>
</evidence>
<comment type="caution">
    <text evidence="2">The sequence shown here is derived from an EMBL/GenBank/DDBJ whole genome shotgun (WGS) entry which is preliminary data.</text>
</comment>